<dbReference type="EMBL" id="JARKIB010000009">
    <property type="protein sequence ID" value="KAJ7776460.1"/>
    <property type="molecule type" value="Genomic_DNA"/>
</dbReference>
<dbReference type="Gene3D" id="3.40.50.150">
    <property type="entry name" value="Vaccinia Virus protein VP39"/>
    <property type="match status" value="1"/>
</dbReference>
<feature type="domain" description="Methyltransferase type 11" evidence="1">
    <location>
        <begin position="6"/>
        <end position="76"/>
    </location>
</feature>
<protein>
    <recommendedName>
        <fullName evidence="1">Methyltransferase type 11 domain-containing protein</fullName>
    </recommendedName>
</protein>
<dbReference type="Pfam" id="PF08241">
    <property type="entry name" value="Methyltransf_11"/>
    <property type="match status" value="1"/>
</dbReference>
<dbReference type="InterPro" id="IPR029063">
    <property type="entry name" value="SAM-dependent_MTases_sf"/>
</dbReference>
<evidence type="ECO:0000313" key="3">
    <source>
        <dbReference type="Proteomes" id="UP001215598"/>
    </source>
</evidence>
<proteinExistence type="predicted"/>
<evidence type="ECO:0000259" key="1">
    <source>
        <dbReference type="Pfam" id="PF08241"/>
    </source>
</evidence>
<dbReference type="SUPFAM" id="SSF53335">
    <property type="entry name" value="S-adenosyl-L-methionine-dependent methyltransferases"/>
    <property type="match status" value="1"/>
</dbReference>
<dbReference type="InterPro" id="IPR013216">
    <property type="entry name" value="Methyltransf_11"/>
</dbReference>
<comment type="caution">
    <text evidence="2">The sequence shown here is derived from an EMBL/GenBank/DDBJ whole genome shotgun (WGS) entry which is preliminary data.</text>
</comment>
<dbReference type="CDD" id="cd02440">
    <property type="entry name" value="AdoMet_MTases"/>
    <property type="match status" value="1"/>
</dbReference>
<keyword evidence="3" id="KW-1185">Reference proteome</keyword>
<accession>A0AAD7NUE6</accession>
<reference evidence="2" key="1">
    <citation type="submission" date="2023-03" db="EMBL/GenBank/DDBJ databases">
        <title>Massive genome expansion in bonnet fungi (Mycena s.s.) driven by repeated elements and novel gene families across ecological guilds.</title>
        <authorList>
            <consortium name="Lawrence Berkeley National Laboratory"/>
            <person name="Harder C.B."/>
            <person name="Miyauchi S."/>
            <person name="Viragh M."/>
            <person name="Kuo A."/>
            <person name="Thoen E."/>
            <person name="Andreopoulos B."/>
            <person name="Lu D."/>
            <person name="Skrede I."/>
            <person name="Drula E."/>
            <person name="Henrissat B."/>
            <person name="Morin E."/>
            <person name="Kohler A."/>
            <person name="Barry K."/>
            <person name="LaButti K."/>
            <person name="Morin E."/>
            <person name="Salamov A."/>
            <person name="Lipzen A."/>
            <person name="Mereny Z."/>
            <person name="Hegedus B."/>
            <person name="Baldrian P."/>
            <person name="Stursova M."/>
            <person name="Weitz H."/>
            <person name="Taylor A."/>
            <person name="Grigoriev I.V."/>
            <person name="Nagy L.G."/>
            <person name="Martin F."/>
            <person name="Kauserud H."/>
        </authorList>
    </citation>
    <scope>NUCLEOTIDE SEQUENCE</scope>
    <source>
        <strain evidence="2">CBHHK182m</strain>
    </source>
</reference>
<name>A0AAD7NUE6_9AGAR</name>
<organism evidence="2 3">
    <name type="scientific">Mycena metata</name>
    <dbReference type="NCBI Taxonomy" id="1033252"/>
    <lineage>
        <taxon>Eukaryota</taxon>
        <taxon>Fungi</taxon>
        <taxon>Dikarya</taxon>
        <taxon>Basidiomycota</taxon>
        <taxon>Agaricomycotina</taxon>
        <taxon>Agaricomycetes</taxon>
        <taxon>Agaricomycetidae</taxon>
        <taxon>Agaricales</taxon>
        <taxon>Marasmiineae</taxon>
        <taxon>Mycenaceae</taxon>
        <taxon>Mycena</taxon>
    </lineage>
</organism>
<dbReference type="AlphaFoldDB" id="A0AAD7NUE6"/>
<gene>
    <name evidence="2" type="ORF">B0H16DRAFT_1449892</name>
</gene>
<sequence>MFPSVQVTGVDLAPIQYMEVPPNCKFEIWDANTDDMPYDDGHFDLVHVRAVHTGILDYPQFLQQVGRILRPGGLVLLVEPDLRQWANNKSELGFKHGAGPRGWFTFWETYCSCLSAIGIDITVPQRLKKLLEETNMFEQIVELEGEIPVGFYPRQRAVLTVGQLQWMAHDLLLPALKPMFVLMDLQEVTVDQIIMNAQRDLYDMTFK</sequence>
<dbReference type="GO" id="GO:0008757">
    <property type="term" value="F:S-adenosylmethionine-dependent methyltransferase activity"/>
    <property type="evidence" value="ECO:0007669"/>
    <property type="project" value="InterPro"/>
</dbReference>
<evidence type="ECO:0000313" key="2">
    <source>
        <dbReference type="EMBL" id="KAJ7776460.1"/>
    </source>
</evidence>
<dbReference type="Proteomes" id="UP001215598">
    <property type="component" value="Unassembled WGS sequence"/>
</dbReference>